<keyword evidence="3" id="KW-1185">Reference proteome</keyword>
<dbReference type="InterPro" id="IPR013783">
    <property type="entry name" value="Ig-like_fold"/>
</dbReference>
<feature type="transmembrane region" description="Helical" evidence="1">
    <location>
        <begin position="7"/>
        <end position="26"/>
    </location>
</feature>
<name>A0A1E5H071_9ENTE</name>
<gene>
    <name evidence="2" type="ORF">BCR23_14035</name>
</gene>
<dbReference type="SUPFAM" id="SSF49401">
    <property type="entry name" value="Bacterial adhesins"/>
    <property type="match status" value="1"/>
</dbReference>
<dbReference type="OrthoDB" id="2176356at2"/>
<dbReference type="STRING" id="903983.BCR23_14035"/>
<dbReference type="NCBIfam" id="TIGR04226">
    <property type="entry name" value="RrgB_K2N_iso_D2"/>
    <property type="match status" value="1"/>
</dbReference>
<comment type="caution">
    <text evidence="2">The sequence shown here is derived from an EMBL/GenBank/DDBJ whole genome shotgun (WGS) entry which is preliminary data.</text>
</comment>
<proteinExistence type="predicted"/>
<dbReference type="InterPro" id="IPR046776">
    <property type="entry name" value="Pectate_lyase_5"/>
</dbReference>
<dbReference type="Gene3D" id="2.60.40.740">
    <property type="match status" value="1"/>
</dbReference>
<protein>
    <submittedName>
        <fullName evidence="2">Fimbrial assembly protein</fullName>
    </submittedName>
</protein>
<dbReference type="InterPro" id="IPR008966">
    <property type="entry name" value="Adhesion_dom_sf"/>
</dbReference>
<reference evidence="3" key="1">
    <citation type="submission" date="2016-09" db="EMBL/GenBank/DDBJ databases">
        <authorList>
            <person name="Gulvik C.A."/>
        </authorList>
    </citation>
    <scope>NUCLEOTIDE SEQUENCE [LARGE SCALE GENOMIC DNA]</scope>
    <source>
        <strain evidence="3">LMG 26306</strain>
    </source>
</reference>
<evidence type="ECO:0000313" key="3">
    <source>
        <dbReference type="Proteomes" id="UP000094764"/>
    </source>
</evidence>
<evidence type="ECO:0000256" key="1">
    <source>
        <dbReference type="SAM" id="Phobius"/>
    </source>
</evidence>
<dbReference type="Proteomes" id="UP000094764">
    <property type="component" value="Unassembled WGS sequence"/>
</dbReference>
<dbReference type="AlphaFoldDB" id="A0A1E5H071"/>
<keyword evidence="1" id="KW-1133">Transmembrane helix</keyword>
<evidence type="ECO:0000313" key="2">
    <source>
        <dbReference type="EMBL" id="OEG18347.1"/>
    </source>
</evidence>
<sequence>MKIGKKSYFIFGLVLLVGIISVVAFLKTTPLKASVDKYSIEAEAEQTDGKVPVTLRIAEQKSENLSLSFEGFDEVTANVLSKGISIGNPEEVVIKDTEDSKVKIITTKGSKAPLEIKFSVHRSNQATEGRIVLANSSKQELTSKKITFPVNVKGEPQKKVSTFSGQTQPFLTGNYPGDNGDPGPTTQEMITANKAANDAIGFDPEVNVKFVSTWAELRAAYNDATVTKIVLEADISNTSNQSMSDRRTSIEIDGAGHSLHLNARSFEINSPTDGIGFFHIHDMLARQNLNNGFSSAGRYAFVNGSSGTGNVAGWTFRTGNITTEPVNGNRVGRFIRAYQSMVQTYGYMNLTTTEENYYAGGMIIEDKTQWRGIVTYANYSAVWFVENSNNAASTSKGMEFTVGKNALVSLKNETTGAAYPAVYQHYRAITIGEGSIYNSNMQGNSVRFDDVGSSLTVKKDATVNLLSRGTGSVMQFSANDTSFNLEPGGSVYIVGSTTSPIVDITSGSNRTFTMNSPKGFDIRNKNTGSTSNSPAVSTTNIATNVFTINDSDIDLWTLRSELMGPSQQTYAKVEKFSAKANGGASNVTTTEPGLATFVATQYRRIAGMNTNPEVEWVPVTDADKTYKARVKIGMTPTDNFDADGNVLLQPVYAGAGQAKVTYTDTYGDTHTASTDNQGYAMVTDTKFNITHKEMKAHAVRGPWISEIDPTTTVLDVTPPEPAIVTGGKVSNGMKQLIGEKAEPKAKIYVDINGIRQTTVGKVNEDGTWTYNLPRYLNAGETVQIFLEDNASKITDVLNPAVPPTNSDKGNINPATDLKYRDAIFKAATKYTVVDVIPDNPLMEKTVISTGDKTTQVGDILTYTLTATNGKNATLDAVWNKVTIKDTIPEGLKFDPATAQVTINGKSVTETEDYTYDVTSRLLTVKVGNLKAGEKVIVTFKTEVQQSAVGKVINNVATGTGFSPRESGAFIEGPDDPDRAHDIFSKDANVDNPGGSIFGILELVSAPKTINFGATKFNPKGTKINNPSYEGGDLIVKDGRAVQETWTLNARLEKELAKVDDPNTYIPRAIRYVYQNDELTLMGASQPIVSRKNDNSDPYNVSGTWSPDGDGFKLKVDSGQSVDAGKYEATIVWELVAGPPPTNP</sequence>
<organism evidence="2 3">
    <name type="scientific">Enterococcus quebecensis</name>
    <dbReference type="NCBI Taxonomy" id="903983"/>
    <lineage>
        <taxon>Bacteria</taxon>
        <taxon>Bacillati</taxon>
        <taxon>Bacillota</taxon>
        <taxon>Bacilli</taxon>
        <taxon>Lactobacillales</taxon>
        <taxon>Enterococcaceae</taxon>
        <taxon>Enterococcus</taxon>
    </lineage>
</organism>
<dbReference type="PATRIC" id="fig|903983.4.peg.928"/>
<keyword evidence="1" id="KW-0472">Membrane</keyword>
<dbReference type="RefSeq" id="WP_069634232.1">
    <property type="nucleotide sequence ID" value="NZ_JXKZ01000016.1"/>
</dbReference>
<dbReference type="InterPro" id="IPR047589">
    <property type="entry name" value="DUF11_rpt"/>
</dbReference>
<keyword evidence="1" id="KW-0812">Transmembrane</keyword>
<dbReference type="InterPro" id="IPR026466">
    <property type="entry name" value="Fim_isopep_form_D2_dom"/>
</dbReference>
<dbReference type="Gene3D" id="2.60.40.10">
    <property type="entry name" value="Immunoglobulins"/>
    <property type="match status" value="1"/>
</dbReference>
<accession>A0A1E5H071</accession>
<dbReference type="Pfam" id="PF20585">
    <property type="entry name" value="Pectate_lyase_5"/>
    <property type="match status" value="1"/>
</dbReference>
<dbReference type="NCBIfam" id="TIGR01451">
    <property type="entry name" value="B_ant_repeat"/>
    <property type="match status" value="1"/>
</dbReference>
<dbReference type="EMBL" id="MIKB01000004">
    <property type="protein sequence ID" value="OEG18347.1"/>
    <property type="molecule type" value="Genomic_DNA"/>
</dbReference>